<evidence type="ECO:0000256" key="6">
    <source>
        <dbReference type="SAM" id="SignalP"/>
    </source>
</evidence>
<dbReference type="InterPro" id="IPR047177">
    <property type="entry name" value="Pept_M20A"/>
</dbReference>
<dbReference type="GO" id="GO:0051603">
    <property type="term" value="P:proteolysis involved in protein catabolic process"/>
    <property type="evidence" value="ECO:0007669"/>
    <property type="project" value="TreeGrafter"/>
</dbReference>
<feature type="signal peptide" evidence="6">
    <location>
        <begin position="1"/>
        <end position="19"/>
    </location>
</feature>
<proteinExistence type="inferred from homology"/>
<evidence type="ECO:0000256" key="2">
    <source>
        <dbReference type="ARBA" id="ARBA00022670"/>
    </source>
</evidence>
<dbReference type="OrthoDB" id="3064516at2759"/>
<dbReference type="SUPFAM" id="SSF53187">
    <property type="entry name" value="Zn-dependent exopeptidases"/>
    <property type="match status" value="1"/>
</dbReference>
<dbReference type="Proteomes" id="UP000297245">
    <property type="component" value="Unassembled WGS sequence"/>
</dbReference>
<evidence type="ECO:0000256" key="5">
    <source>
        <dbReference type="ARBA" id="ARBA00022833"/>
    </source>
</evidence>
<dbReference type="Gene3D" id="3.40.630.10">
    <property type="entry name" value="Zn peptidases"/>
    <property type="match status" value="1"/>
</dbReference>
<dbReference type="PANTHER" id="PTHR45962">
    <property type="entry name" value="N-FATTY-ACYL-AMINO ACID SYNTHASE/HYDROLASE PM20D1"/>
    <property type="match status" value="1"/>
</dbReference>
<sequence length="102" mass="10863">MLLLSIHLLHAISILHSSAVESMLEKGFEPTRTVVLAFGFDEEAHGHYAMLDVYGENALAFIINEGGGFGEVYGSTIATPSIAEKGYMDLLVEVASPGGHSI</sequence>
<dbReference type="EMBL" id="ML179120">
    <property type="protein sequence ID" value="THU99406.1"/>
    <property type="molecule type" value="Genomic_DNA"/>
</dbReference>
<feature type="chain" id="PRO_5020538485" evidence="6">
    <location>
        <begin position="20"/>
        <end position="102"/>
    </location>
</feature>
<accession>A0A4S8MAG5</accession>
<reference evidence="7 8" key="1">
    <citation type="journal article" date="2019" name="Nat. Ecol. Evol.">
        <title>Megaphylogeny resolves global patterns of mushroom evolution.</title>
        <authorList>
            <person name="Varga T."/>
            <person name="Krizsan K."/>
            <person name="Foldi C."/>
            <person name="Dima B."/>
            <person name="Sanchez-Garcia M."/>
            <person name="Sanchez-Ramirez S."/>
            <person name="Szollosi G.J."/>
            <person name="Szarkandi J.G."/>
            <person name="Papp V."/>
            <person name="Albert L."/>
            <person name="Andreopoulos W."/>
            <person name="Angelini C."/>
            <person name="Antonin V."/>
            <person name="Barry K.W."/>
            <person name="Bougher N.L."/>
            <person name="Buchanan P."/>
            <person name="Buyck B."/>
            <person name="Bense V."/>
            <person name="Catcheside P."/>
            <person name="Chovatia M."/>
            <person name="Cooper J."/>
            <person name="Damon W."/>
            <person name="Desjardin D."/>
            <person name="Finy P."/>
            <person name="Geml J."/>
            <person name="Haridas S."/>
            <person name="Hughes K."/>
            <person name="Justo A."/>
            <person name="Karasinski D."/>
            <person name="Kautmanova I."/>
            <person name="Kiss B."/>
            <person name="Kocsube S."/>
            <person name="Kotiranta H."/>
            <person name="LaButti K.M."/>
            <person name="Lechner B.E."/>
            <person name="Liimatainen K."/>
            <person name="Lipzen A."/>
            <person name="Lukacs Z."/>
            <person name="Mihaltcheva S."/>
            <person name="Morgado L.N."/>
            <person name="Niskanen T."/>
            <person name="Noordeloos M.E."/>
            <person name="Ohm R.A."/>
            <person name="Ortiz-Santana B."/>
            <person name="Ovrebo C."/>
            <person name="Racz N."/>
            <person name="Riley R."/>
            <person name="Savchenko A."/>
            <person name="Shiryaev A."/>
            <person name="Soop K."/>
            <person name="Spirin V."/>
            <person name="Szebenyi C."/>
            <person name="Tomsovsky M."/>
            <person name="Tulloss R.E."/>
            <person name="Uehling J."/>
            <person name="Grigoriev I.V."/>
            <person name="Vagvolgyi C."/>
            <person name="Papp T."/>
            <person name="Martin F.M."/>
            <person name="Miettinen O."/>
            <person name="Hibbett D.S."/>
            <person name="Nagy L.G."/>
        </authorList>
    </citation>
    <scope>NUCLEOTIDE SEQUENCE [LARGE SCALE GENOMIC DNA]</scope>
    <source>
        <strain evidence="7 8">CBS 962.96</strain>
    </source>
</reference>
<protein>
    <submittedName>
        <fullName evidence="7">Uncharacterized protein</fullName>
    </submittedName>
</protein>
<evidence type="ECO:0000313" key="7">
    <source>
        <dbReference type="EMBL" id="THU99406.1"/>
    </source>
</evidence>
<dbReference type="GO" id="GO:0000328">
    <property type="term" value="C:fungal-type vacuole lumen"/>
    <property type="evidence" value="ECO:0007669"/>
    <property type="project" value="TreeGrafter"/>
</dbReference>
<name>A0A4S8MAG5_DENBC</name>
<evidence type="ECO:0000256" key="3">
    <source>
        <dbReference type="ARBA" id="ARBA00022723"/>
    </source>
</evidence>
<dbReference type="GO" id="GO:0046872">
    <property type="term" value="F:metal ion binding"/>
    <property type="evidence" value="ECO:0007669"/>
    <property type="project" value="UniProtKB-KW"/>
</dbReference>
<keyword evidence="6" id="KW-0732">Signal</keyword>
<evidence type="ECO:0000256" key="4">
    <source>
        <dbReference type="ARBA" id="ARBA00022801"/>
    </source>
</evidence>
<keyword evidence="5" id="KW-0862">Zinc</keyword>
<organism evidence="7 8">
    <name type="scientific">Dendrothele bispora (strain CBS 962.96)</name>
    <dbReference type="NCBI Taxonomy" id="1314807"/>
    <lineage>
        <taxon>Eukaryota</taxon>
        <taxon>Fungi</taxon>
        <taxon>Dikarya</taxon>
        <taxon>Basidiomycota</taxon>
        <taxon>Agaricomycotina</taxon>
        <taxon>Agaricomycetes</taxon>
        <taxon>Agaricomycetidae</taxon>
        <taxon>Agaricales</taxon>
        <taxon>Agaricales incertae sedis</taxon>
        <taxon>Dendrothele</taxon>
    </lineage>
</organism>
<keyword evidence="4" id="KW-0378">Hydrolase</keyword>
<dbReference type="PANTHER" id="PTHR45962:SF1">
    <property type="entry name" value="N-FATTY-ACYL-AMINO ACID SYNTHASE_HYDROLASE PM20D1"/>
    <property type="match status" value="1"/>
</dbReference>
<comment type="similarity">
    <text evidence="1">Belongs to the peptidase M20A family.</text>
</comment>
<evidence type="ECO:0000256" key="1">
    <source>
        <dbReference type="ARBA" id="ARBA00006247"/>
    </source>
</evidence>
<evidence type="ECO:0000313" key="8">
    <source>
        <dbReference type="Proteomes" id="UP000297245"/>
    </source>
</evidence>
<gene>
    <name evidence="7" type="ORF">K435DRAFT_855691</name>
</gene>
<keyword evidence="3" id="KW-0479">Metal-binding</keyword>
<keyword evidence="2" id="KW-0645">Protease</keyword>
<dbReference type="AlphaFoldDB" id="A0A4S8MAG5"/>
<keyword evidence="8" id="KW-1185">Reference proteome</keyword>
<dbReference type="GO" id="GO:0004180">
    <property type="term" value="F:carboxypeptidase activity"/>
    <property type="evidence" value="ECO:0007669"/>
    <property type="project" value="TreeGrafter"/>
</dbReference>